<dbReference type="AlphaFoldDB" id="A0ABD0KSW1"/>
<sequence length="80" mass="8890">MKKNMEKLRLQCDCESSPELSRVAEMANVATRSVRLKKNYILIDFQSSVGSFLVAGWLSVSPTCPPQVTIETRLGSTVSR</sequence>
<protein>
    <submittedName>
        <fullName evidence="1">Uncharacterized protein</fullName>
    </submittedName>
</protein>
<evidence type="ECO:0000313" key="1">
    <source>
        <dbReference type="EMBL" id="KAK7489963.1"/>
    </source>
</evidence>
<accession>A0ABD0KSW1</accession>
<dbReference type="EMBL" id="JACVVK020000132">
    <property type="protein sequence ID" value="KAK7489963.1"/>
    <property type="molecule type" value="Genomic_DNA"/>
</dbReference>
<proteinExistence type="predicted"/>
<reference evidence="1 2" key="1">
    <citation type="journal article" date="2023" name="Sci. Data">
        <title>Genome assembly of the Korean intertidal mud-creeper Batillaria attramentaria.</title>
        <authorList>
            <person name="Patra A.K."/>
            <person name="Ho P.T."/>
            <person name="Jun S."/>
            <person name="Lee S.J."/>
            <person name="Kim Y."/>
            <person name="Won Y.J."/>
        </authorList>
    </citation>
    <scope>NUCLEOTIDE SEQUENCE [LARGE SCALE GENOMIC DNA]</scope>
    <source>
        <strain evidence="1">Wonlab-2016</strain>
    </source>
</reference>
<evidence type="ECO:0000313" key="2">
    <source>
        <dbReference type="Proteomes" id="UP001519460"/>
    </source>
</evidence>
<gene>
    <name evidence="1" type="ORF">BaRGS_00018828</name>
</gene>
<feature type="non-terminal residue" evidence="1">
    <location>
        <position position="80"/>
    </location>
</feature>
<keyword evidence="2" id="KW-1185">Reference proteome</keyword>
<dbReference type="Proteomes" id="UP001519460">
    <property type="component" value="Unassembled WGS sequence"/>
</dbReference>
<comment type="caution">
    <text evidence="1">The sequence shown here is derived from an EMBL/GenBank/DDBJ whole genome shotgun (WGS) entry which is preliminary data.</text>
</comment>
<name>A0ABD0KSW1_9CAEN</name>
<organism evidence="1 2">
    <name type="scientific">Batillaria attramentaria</name>
    <dbReference type="NCBI Taxonomy" id="370345"/>
    <lineage>
        <taxon>Eukaryota</taxon>
        <taxon>Metazoa</taxon>
        <taxon>Spiralia</taxon>
        <taxon>Lophotrochozoa</taxon>
        <taxon>Mollusca</taxon>
        <taxon>Gastropoda</taxon>
        <taxon>Caenogastropoda</taxon>
        <taxon>Sorbeoconcha</taxon>
        <taxon>Cerithioidea</taxon>
        <taxon>Batillariidae</taxon>
        <taxon>Batillaria</taxon>
    </lineage>
</organism>